<evidence type="ECO:0000313" key="5">
    <source>
        <dbReference type="EMBL" id="KAK5583418.1"/>
    </source>
</evidence>
<evidence type="ECO:0000256" key="2">
    <source>
        <dbReference type="PROSITE-ProRule" id="PRU00339"/>
    </source>
</evidence>
<keyword evidence="1" id="KW-0106">Calcium</keyword>
<comment type="caution">
    <text evidence="5">The sequence shown here is derived from an EMBL/GenBank/DDBJ whole genome shotgun (WGS) entry which is preliminary data.</text>
</comment>
<dbReference type="PROSITE" id="PS50005">
    <property type="entry name" value="TPR"/>
    <property type="match status" value="1"/>
</dbReference>
<proteinExistence type="predicted"/>
<sequence length="281" mass="32077">MTHQTTTTNNLSEEDRELKAIEYCDEANKLIKQLKDREDKNILDHTTTNLSEANIDENKDSVNKREENDDDDDDDDDDFDENKTTEKVSDLFGKAIEMDSECLEAYLGLAYVKGMQRDYQSVLELLEKAKNIDPTDERVNIMKQTLEQDILTQDEVDSVPDFEPVMDIGNPSVNVPFIIINGGVTKKFIAVLREIFDRFDGNKDNCLNKKEMQLYSKAVNGQEMDLQSLQAIMGAYDSHPRNGLTFTGFVELYVNQTIEDSSETLNDLKTLGYDSELKLIK</sequence>
<feature type="domain" description="EF-hand" evidence="4">
    <location>
        <begin position="187"/>
        <end position="222"/>
    </location>
</feature>
<evidence type="ECO:0000256" key="3">
    <source>
        <dbReference type="SAM" id="MobiDB-lite"/>
    </source>
</evidence>
<gene>
    <name evidence="5" type="ORF">RB653_005011</name>
</gene>
<reference evidence="5 6" key="1">
    <citation type="submission" date="2023-11" db="EMBL/GenBank/DDBJ databases">
        <title>Dfirmibasis_genome.</title>
        <authorList>
            <person name="Edelbroek B."/>
            <person name="Kjellin J."/>
            <person name="Jerlstrom-Hultqvist J."/>
            <person name="Soderbom F."/>
        </authorList>
    </citation>
    <scope>NUCLEOTIDE SEQUENCE [LARGE SCALE GENOMIC DNA]</scope>
    <source>
        <strain evidence="5 6">TNS-C-14</strain>
    </source>
</reference>
<dbReference type="EMBL" id="JAVFKY010000001">
    <property type="protein sequence ID" value="KAK5583418.1"/>
    <property type="molecule type" value="Genomic_DNA"/>
</dbReference>
<feature type="region of interest" description="Disordered" evidence="3">
    <location>
        <begin position="36"/>
        <end position="84"/>
    </location>
</feature>
<keyword evidence="6" id="KW-1185">Reference proteome</keyword>
<dbReference type="InterPro" id="IPR019734">
    <property type="entry name" value="TPR_rpt"/>
</dbReference>
<accession>A0AAN7U6U3</accession>
<dbReference type="SUPFAM" id="SSF47473">
    <property type="entry name" value="EF-hand"/>
    <property type="match status" value="1"/>
</dbReference>
<evidence type="ECO:0000256" key="1">
    <source>
        <dbReference type="ARBA" id="ARBA00022837"/>
    </source>
</evidence>
<dbReference type="InterPro" id="IPR011992">
    <property type="entry name" value="EF-hand-dom_pair"/>
</dbReference>
<dbReference type="GO" id="GO:0005509">
    <property type="term" value="F:calcium ion binding"/>
    <property type="evidence" value="ECO:0007669"/>
    <property type="project" value="InterPro"/>
</dbReference>
<dbReference type="PROSITE" id="PS00018">
    <property type="entry name" value="EF_HAND_1"/>
    <property type="match status" value="1"/>
</dbReference>
<protein>
    <recommendedName>
        <fullName evidence="4">EF-hand domain-containing protein</fullName>
    </recommendedName>
</protein>
<dbReference type="SUPFAM" id="SSF48452">
    <property type="entry name" value="TPR-like"/>
    <property type="match status" value="1"/>
</dbReference>
<organism evidence="5 6">
    <name type="scientific">Dictyostelium firmibasis</name>
    <dbReference type="NCBI Taxonomy" id="79012"/>
    <lineage>
        <taxon>Eukaryota</taxon>
        <taxon>Amoebozoa</taxon>
        <taxon>Evosea</taxon>
        <taxon>Eumycetozoa</taxon>
        <taxon>Dictyostelia</taxon>
        <taxon>Dictyosteliales</taxon>
        <taxon>Dictyosteliaceae</taxon>
        <taxon>Dictyostelium</taxon>
    </lineage>
</organism>
<dbReference type="AlphaFoldDB" id="A0AAN7U6U3"/>
<dbReference type="InterPro" id="IPR018247">
    <property type="entry name" value="EF_Hand_1_Ca_BS"/>
</dbReference>
<feature type="compositionally biased region" description="Acidic residues" evidence="3">
    <location>
        <begin position="68"/>
        <end position="80"/>
    </location>
</feature>
<dbReference type="InterPro" id="IPR002048">
    <property type="entry name" value="EF_hand_dom"/>
</dbReference>
<dbReference type="Pfam" id="PF13499">
    <property type="entry name" value="EF-hand_7"/>
    <property type="match status" value="1"/>
</dbReference>
<dbReference type="Gene3D" id="1.25.40.10">
    <property type="entry name" value="Tetratricopeptide repeat domain"/>
    <property type="match status" value="1"/>
</dbReference>
<evidence type="ECO:0000259" key="4">
    <source>
        <dbReference type="PROSITE" id="PS50222"/>
    </source>
</evidence>
<keyword evidence="2" id="KW-0802">TPR repeat</keyword>
<feature type="repeat" description="TPR" evidence="2">
    <location>
        <begin position="103"/>
        <end position="136"/>
    </location>
</feature>
<evidence type="ECO:0000313" key="6">
    <source>
        <dbReference type="Proteomes" id="UP001344447"/>
    </source>
</evidence>
<feature type="compositionally biased region" description="Basic and acidic residues" evidence="3">
    <location>
        <begin position="56"/>
        <end position="67"/>
    </location>
</feature>
<name>A0AAN7U6U3_9MYCE</name>
<dbReference type="InterPro" id="IPR011990">
    <property type="entry name" value="TPR-like_helical_dom_sf"/>
</dbReference>
<dbReference type="PROSITE" id="PS50222">
    <property type="entry name" value="EF_HAND_2"/>
    <property type="match status" value="1"/>
</dbReference>
<dbReference type="Gene3D" id="1.10.238.10">
    <property type="entry name" value="EF-hand"/>
    <property type="match status" value="1"/>
</dbReference>
<dbReference type="Proteomes" id="UP001344447">
    <property type="component" value="Unassembled WGS sequence"/>
</dbReference>